<feature type="transmembrane region" description="Helical" evidence="3">
    <location>
        <begin position="348"/>
        <end position="367"/>
    </location>
</feature>
<feature type="transmembrane region" description="Helical" evidence="3">
    <location>
        <begin position="477"/>
        <end position="493"/>
    </location>
</feature>
<feature type="transmembrane region" description="Helical" evidence="3">
    <location>
        <begin position="130"/>
        <end position="147"/>
    </location>
</feature>
<keyword evidence="3" id="KW-0812">Transmembrane</keyword>
<feature type="transmembrane region" description="Helical" evidence="3">
    <location>
        <begin position="373"/>
        <end position="391"/>
    </location>
</feature>
<feature type="transmembrane region" description="Helical" evidence="3">
    <location>
        <begin position="596"/>
        <end position="615"/>
    </location>
</feature>
<feature type="transmembrane region" description="Helical" evidence="3">
    <location>
        <begin position="315"/>
        <end position="336"/>
    </location>
</feature>
<evidence type="ECO:0000256" key="1">
    <source>
        <dbReference type="SAM" id="Coils"/>
    </source>
</evidence>
<feature type="transmembrane region" description="Helical" evidence="3">
    <location>
        <begin position="635"/>
        <end position="651"/>
    </location>
</feature>
<evidence type="ECO:0000256" key="3">
    <source>
        <dbReference type="SAM" id="Phobius"/>
    </source>
</evidence>
<dbReference type="Pfam" id="PF10101">
    <property type="entry name" value="DUF2339"/>
    <property type="match status" value="1"/>
</dbReference>
<feature type="compositionally biased region" description="Basic and acidic residues" evidence="2">
    <location>
        <begin position="55"/>
        <end position="76"/>
    </location>
</feature>
<protein>
    <submittedName>
        <fullName evidence="4">DUF2339 domain-containing protein</fullName>
    </submittedName>
</protein>
<keyword evidence="3" id="KW-0472">Membrane</keyword>
<feature type="transmembrane region" description="Helical" evidence="3">
    <location>
        <begin position="398"/>
        <end position="417"/>
    </location>
</feature>
<evidence type="ECO:0000313" key="4">
    <source>
        <dbReference type="EMBL" id="XDK33003.1"/>
    </source>
</evidence>
<feature type="transmembrane region" description="Helical" evidence="3">
    <location>
        <begin position="185"/>
        <end position="204"/>
    </location>
</feature>
<dbReference type="AlphaFoldDB" id="A0AB39HP84"/>
<dbReference type="PANTHER" id="PTHR38434:SF1">
    <property type="entry name" value="BLL2549 PROTEIN"/>
    <property type="match status" value="1"/>
</dbReference>
<accession>A0AB39HP84</accession>
<feature type="transmembrane region" description="Helical" evidence="3">
    <location>
        <begin position="724"/>
        <end position="742"/>
    </location>
</feature>
<feature type="coiled-coil region" evidence="1">
    <location>
        <begin position="2"/>
        <end position="29"/>
    </location>
</feature>
<feature type="region of interest" description="Disordered" evidence="2">
    <location>
        <begin position="41"/>
        <end position="91"/>
    </location>
</feature>
<feature type="transmembrane region" description="Helical" evidence="3">
    <location>
        <begin position="210"/>
        <end position="230"/>
    </location>
</feature>
<feature type="transmembrane region" description="Helical" evidence="3">
    <location>
        <begin position="452"/>
        <end position="471"/>
    </location>
</feature>
<dbReference type="RefSeq" id="WP_368653690.1">
    <property type="nucleotide sequence ID" value="NZ_CP162599.1"/>
</dbReference>
<evidence type="ECO:0000256" key="2">
    <source>
        <dbReference type="SAM" id="MobiDB-lite"/>
    </source>
</evidence>
<feature type="transmembrane region" description="Helical" evidence="3">
    <location>
        <begin position="242"/>
        <end position="258"/>
    </location>
</feature>
<gene>
    <name evidence="4" type="ORF">AB4Y30_01080</name>
</gene>
<keyword evidence="3" id="KW-1133">Transmembrane helix</keyword>
<feature type="transmembrane region" description="Helical" evidence="3">
    <location>
        <begin position="569"/>
        <end position="590"/>
    </location>
</feature>
<sequence>MEKHLEQRVEKLEAEVARLSEELSYLKAQGEQQDVPVEVEQVEKQSVDDPQTVHIEQEKTEKQLVKVEKPEVEKQETSSSKKAAEVEPPRRKSMLEELREIFVNTDTDGEKNNEKQSKPQKTFEERMMTMLPRIFMIILILGILWGLKLASDYGYLTDALKIFGSYVLSIGIGVGAYYLEKKKSVANAIIIAMYGGTFIIGILATAAGAVLYELLSLTIALVIALLYIAYGIAMSYLRKSEVLTGFVLFTSLLLPYLLEYMKFNGLFIVAYIVMIFIMIQFVIWKHHQHIALYLGALCSFIALQIVWATDYSSTTYFAIGFLLVIGTFLTSWMQLYEQVSKQWMRFKEGALFTVSAIMLFQYNNIIAAEEMRIPFLLAVLILYAVSAFQLFSKQFKRAFDVVATFSIIILVNTITVMDALEDYQSIMFVLVAFAGMMLGIRLRAPVMKVMNSILLLSAVVNFNSSASVKPFFQVDHMAWLLTLVAIIAAYIYAKAQQKEALTKFEEAIKKYHVMDIILAGYVIFVLMYIIKLDFSYISIDQNIPTMAYCLTAVATLIVLTLDKRWTGKVVPVILLILYLGESLNLGTFWFTQQPNVALHFMTYIVFIGVMLALLADLYAEGKIYLNWQPYLKKHLQIIFMVGMLISIYYLIDFSSFLYRVELITNGVSVIWNTLTLFIVASLALVIDRKKQWKVLKNFGYILLFIALFKLIFFDLAALELFIRAILFIVIGAIGMVLSGKLLKKDNT</sequence>
<feature type="transmembrane region" description="Helical" evidence="3">
    <location>
        <begin position="542"/>
        <end position="562"/>
    </location>
</feature>
<keyword evidence="1" id="KW-0175">Coiled coil</keyword>
<feature type="transmembrane region" description="Helical" evidence="3">
    <location>
        <begin position="159"/>
        <end position="178"/>
    </location>
</feature>
<feature type="transmembrane region" description="Helical" evidence="3">
    <location>
        <begin position="513"/>
        <end position="530"/>
    </location>
</feature>
<proteinExistence type="predicted"/>
<dbReference type="EMBL" id="CP162599">
    <property type="protein sequence ID" value="XDK33003.1"/>
    <property type="molecule type" value="Genomic_DNA"/>
</dbReference>
<feature type="transmembrane region" description="Helical" evidence="3">
    <location>
        <begin position="264"/>
        <end position="283"/>
    </location>
</feature>
<feature type="transmembrane region" description="Helical" evidence="3">
    <location>
        <begin position="698"/>
        <end position="718"/>
    </location>
</feature>
<reference evidence="4" key="1">
    <citation type="submission" date="2024-07" db="EMBL/GenBank/DDBJ databases">
        <title>Halotolerant mesophilic bacterium Ornithinibacillus sp. 4-3, sp. nov., isolated from soil.</title>
        <authorList>
            <person name="Sidarenka A.V."/>
            <person name="Guliayeva D.E."/>
            <person name="Leanovich S.I."/>
            <person name="Hileuskaya K.S."/>
            <person name="Akhremchuk A.E."/>
            <person name="Sikolenko M.A."/>
            <person name="Valentovich L.N."/>
        </authorList>
    </citation>
    <scope>NUCLEOTIDE SEQUENCE</scope>
    <source>
        <strain evidence="4">4-3</strain>
    </source>
</reference>
<feature type="transmembrane region" description="Helical" evidence="3">
    <location>
        <begin position="290"/>
        <end position="309"/>
    </location>
</feature>
<dbReference type="PANTHER" id="PTHR38434">
    <property type="entry name" value="BLL2549 PROTEIN"/>
    <property type="match status" value="1"/>
</dbReference>
<feature type="compositionally biased region" description="Basic and acidic residues" evidence="2">
    <location>
        <begin position="82"/>
        <end position="91"/>
    </location>
</feature>
<feature type="transmembrane region" description="Helical" evidence="3">
    <location>
        <begin position="423"/>
        <end position="440"/>
    </location>
</feature>
<name>A0AB39HP84_9BACI</name>
<organism evidence="4">
    <name type="scientific">Ornithinibacillus sp. 4-3</name>
    <dbReference type="NCBI Taxonomy" id="3231488"/>
    <lineage>
        <taxon>Bacteria</taxon>
        <taxon>Bacillati</taxon>
        <taxon>Bacillota</taxon>
        <taxon>Bacilli</taxon>
        <taxon>Bacillales</taxon>
        <taxon>Bacillaceae</taxon>
        <taxon>Ornithinibacillus</taxon>
    </lineage>
</organism>
<feature type="transmembrane region" description="Helical" evidence="3">
    <location>
        <begin position="663"/>
        <end position="686"/>
    </location>
</feature>
<dbReference type="InterPro" id="IPR019286">
    <property type="entry name" value="DUF2339_TM"/>
</dbReference>